<keyword evidence="2" id="KW-0723">Serine/threonine-protein kinase</keyword>
<dbReference type="Gene3D" id="1.10.510.10">
    <property type="entry name" value="Transferase(Phosphotransferase) domain 1"/>
    <property type="match status" value="1"/>
</dbReference>
<keyword evidence="6" id="KW-0067">ATP-binding</keyword>
<sequence>MEVLIGRHPTELISLSSLPPSTSSSSSSVVVGQNIMLKDVLDRCLGPPEDGVGEEMMHVVKLAFSCLRGDPRTRPTMQEVSIQLSSLSRRPTFPKTFQTTTLGQLMMDSEEE</sequence>
<evidence type="ECO:0000256" key="6">
    <source>
        <dbReference type="ARBA" id="ARBA00022840"/>
    </source>
</evidence>
<protein>
    <recommendedName>
        <fullName evidence="1">non-specific serine/threonine protein kinase</fullName>
        <ecNumber evidence="1">2.7.11.1</ecNumber>
    </recommendedName>
</protein>
<proteinExistence type="predicted"/>
<keyword evidence="5" id="KW-0418">Kinase</keyword>
<keyword evidence="4" id="KW-0547">Nucleotide-binding</keyword>
<evidence type="ECO:0000256" key="4">
    <source>
        <dbReference type="ARBA" id="ARBA00022741"/>
    </source>
</evidence>
<dbReference type="PANTHER" id="PTHR48005">
    <property type="entry name" value="LEUCINE RICH REPEAT KINASE 2"/>
    <property type="match status" value="1"/>
</dbReference>
<dbReference type="AlphaFoldDB" id="A0A200RCN9"/>
<dbReference type="OrthoDB" id="676979at2759"/>
<dbReference type="PANTHER" id="PTHR48005:SF70">
    <property type="entry name" value="MDIS1-INTERACTING RECEPTOR LIKE KINASE 2-LIKE"/>
    <property type="match status" value="1"/>
</dbReference>
<dbReference type="Proteomes" id="UP000195402">
    <property type="component" value="Unassembled WGS sequence"/>
</dbReference>
<gene>
    <name evidence="9" type="ORF">BVC80_5329g1</name>
</gene>
<evidence type="ECO:0000256" key="2">
    <source>
        <dbReference type="ARBA" id="ARBA00022527"/>
    </source>
</evidence>
<evidence type="ECO:0000256" key="8">
    <source>
        <dbReference type="ARBA" id="ARBA00048679"/>
    </source>
</evidence>
<comment type="caution">
    <text evidence="9">The sequence shown here is derived from an EMBL/GenBank/DDBJ whole genome shotgun (WGS) entry which is preliminary data.</text>
</comment>
<reference evidence="9 10" key="1">
    <citation type="journal article" date="2017" name="Mol. Plant">
        <title>The Genome of Medicinal Plant Macleaya cordata Provides New Insights into Benzylisoquinoline Alkaloids Metabolism.</title>
        <authorList>
            <person name="Liu X."/>
            <person name="Liu Y."/>
            <person name="Huang P."/>
            <person name="Ma Y."/>
            <person name="Qing Z."/>
            <person name="Tang Q."/>
            <person name="Cao H."/>
            <person name="Cheng P."/>
            <person name="Zheng Y."/>
            <person name="Yuan Z."/>
            <person name="Zhou Y."/>
            <person name="Liu J."/>
            <person name="Tang Z."/>
            <person name="Zhuo Y."/>
            <person name="Zhang Y."/>
            <person name="Yu L."/>
            <person name="Huang J."/>
            <person name="Yang P."/>
            <person name="Peng Q."/>
            <person name="Zhang J."/>
            <person name="Jiang W."/>
            <person name="Zhang Z."/>
            <person name="Lin K."/>
            <person name="Ro D.K."/>
            <person name="Chen X."/>
            <person name="Xiong X."/>
            <person name="Shang Y."/>
            <person name="Huang S."/>
            <person name="Zeng J."/>
        </authorList>
    </citation>
    <scope>NUCLEOTIDE SEQUENCE [LARGE SCALE GENOMIC DNA]</scope>
    <source>
        <strain evidence="10">cv. BLH2017</strain>
        <tissue evidence="9">Root</tissue>
    </source>
</reference>
<evidence type="ECO:0000313" key="9">
    <source>
        <dbReference type="EMBL" id="OVA20446.1"/>
    </source>
</evidence>
<evidence type="ECO:0000256" key="1">
    <source>
        <dbReference type="ARBA" id="ARBA00012513"/>
    </source>
</evidence>
<evidence type="ECO:0000256" key="3">
    <source>
        <dbReference type="ARBA" id="ARBA00022679"/>
    </source>
</evidence>
<name>A0A200RCN9_MACCD</name>
<evidence type="ECO:0000256" key="7">
    <source>
        <dbReference type="ARBA" id="ARBA00047899"/>
    </source>
</evidence>
<dbReference type="EC" id="2.7.11.1" evidence="1"/>
<dbReference type="InterPro" id="IPR051420">
    <property type="entry name" value="Ser_Thr_Kinases_DiverseReg"/>
</dbReference>
<accession>A0A200RCN9</accession>
<comment type="catalytic activity">
    <reaction evidence="7">
        <text>L-threonyl-[protein] + ATP = O-phospho-L-threonyl-[protein] + ADP + H(+)</text>
        <dbReference type="Rhea" id="RHEA:46608"/>
        <dbReference type="Rhea" id="RHEA-COMP:11060"/>
        <dbReference type="Rhea" id="RHEA-COMP:11605"/>
        <dbReference type="ChEBI" id="CHEBI:15378"/>
        <dbReference type="ChEBI" id="CHEBI:30013"/>
        <dbReference type="ChEBI" id="CHEBI:30616"/>
        <dbReference type="ChEBI" id="CHEBI:61977"/>
        <dbReference type="ChEBI" id="CHEBI:456216"/>
        <dbReference type="EC" id="2.7.11.1"/>
    </reaction>
</comment>
<keyword evidence="3" id="KW-0808">Transferase</keyword>
<comment type="catalytic activity">
    <reaction evidence="8">
        <text>L-seryl-[protein] + ATP = O-phospho-L-seryl-[protein] + ADP + H(+)</text>
        <dbReference type="Rhea" id="RHEA:17989"/>
        <dbReference type="Rhea" id="RHEA-COMP:9863"/>
        <dbReference type="Rhea" id="RHEA-COMP:11604"/>
        <dbReference type="ChEBI" id="CHEBI:15378"/>
        <dbReference type="ChEBI" id="CHEBI:29999"/>
        <dbReference type="ChEBI" id="CHEBI:30616"/>
        <dbReference type="ChEBI" id="CHEBI:83421"/>
        <dbReference type="ChEBI" id="CHEBI:456216"/>
        <dbReference type="EC" id="2.7.11.1"/>
    </reaction>
</comment>
<dbReference type="EMBL" id="MVGT01000104">
    <property type="protein sequence ID" value="OVA20446.1"/>
    <property type="molecule type" value="Genomic_DNA"/>
</dbReference>
<evidence type="ECO:0000313" key="10">
    <source>
        <dbReference type="Proteomes" id="UP000195402"/>
    </source>
</evidence>
<dbReference type="STRING" id="56857.A0A200RCN9"/>
<organism evidence="9 10">
    <name type="scientific">Macleaya cordata</name>
    <name type="common">Five-seeded plume-poppy</name>
    <name type="synonym">Bocconia cordata</name>
    <dbReference type="NCBI Taxonomy" id="56857"/>
    <lineage>
        <taxon>Eukaryota</taxon>
        <taxon>Viridiplantae</taxon>
        <taxon>Streptophyta</taxon>
        <taxon>Embryophyta</taxon>
        <taxon>Tracheophyta</taxon>
        <taxon>Spermatophyta</taxon>
        <taxon>Magnoliopsida</taxon>
        <taxon>Ranunculales</taxon>
        <taxon>Papaveraceae</taxon>
        <taxon>Papaveroideae</taxon>
        <taxon>Macleaya</taxon>
    </lineage>
</organism>
<keyword evidence="10" id="KW-1185">Reference proteome</keyword>
<dbReference type="InParanoid" id="A0A200RCN9"/>
<dbReference type="GO" id="GO:0005524">
    <property type="term" value="F:ATP binding"/>
    <property type="evidence" value="ECO:0007669"/>
    <property type="project" value="UniProtKB-KW"/>
</dbReference>
<evidence type="ECO:0000256" key="5">
    <source>
        <dbReference type="ARBA" id="ARBA00022777"/>
    </source>
</evidence>
<dbReference type="GO" id="GO:0004674">
    <property type="term" value="F:protein serine/threonine kinase activity"/>
    <property type="evidence" value="ECO:0007669"/>
    <property type="project" value="UniProtKB-KW"/>
</dbReference>
<dbReference type="OMA" id="MEGSCQA"/>